<dbReference type="Proteomes" id="UP000694036">
    <property type="component" value="Chromosome"/>
</dbReference>
<keyword evidence="2" id="KW-1185">Reference proteome</keyword>
<accession>A0A8F5C191</accession>
<protein>
    <submittedName>
        <fullName evidence="1">Uncharacterized protein</fullName>
    </submittedName>
</protein>
<reference evidence="1 2" key="1">
    <citation type="journal article" date="2021" name="Environ. Microbiol.">
        <title>New insights into the diversity and evolution of the archaeal mobilome from three complete genomes of Saccharolobus shibatae.</title>
        <authorList>
            <person name="Medvedeva S."/>
            <person name="Brandt D."/>
            <person name="Cvirkaite-Krupovic V."/>
            <person name="Liu Y."/>
            <person name="Severinov K."/>
            <person name="Ishino S."/>
            <person name="Ishino Y."/>
            <person name="Prangishvili D."/>
            <person name="Kalinowski J."/>
            <person name="Krupovic M."/>
        </authorList>
    </citation>
    <scope>NUCLEOTIDE SEQUENCE [LARGE SCALE GENOMIC DNA]</scope>
    <source>
        <strain evidence="1 2">S38A</strain>
    </source>
</reference>
<evidence type="ECO:0000313" key="2">
    <source>
        <dbReference type="Proteomes" id="UP000694036"/>
    </source>
</evidence>
<sequence>MIYKYSDYWNDLLNWPILEELSSLKSAIPTRIMNWDIFQFYSRLSVTDVLCIIAVKACFQFYSRLSRWDAATLSTGGTTFQFYSRLSRKRNPITRR</sequence>
<organism evidence="1 2">
    <name type="scientific">Saccharolobus shibatae</name>
    <dbReference type="NCBI Taxonomy" id="2286"/>
    <lineage>
        <taxon>Archaea</taxon>
        <taxon>Thermoproteota</taxon>
        <taxon>Thermoprotei</taxon>
        <taxon>Sulfolobales</taxon>
        <taxon>Sulfolobaceae</taxon>
        <taxon>Saccharolobus</taxon>
    </lineage>
</organism>
<evidence type="ECO:0000313" key="1">
    <source>
        <dbReference type="EMBL" id="QXJ35140.1"/>
    </source>
</evidence>
<name>A0A8F5C191_9CREN</name>
<proteinExistence type="predicted"/>
<dbReference type="EMBL" id="CP077713">
    <property type="protein sequence ID" value="QXJ35140.1"/>
    <property type="molecule type" value="Genomic_DNA"/>
</dbReference>
<dbReference type="AlphaFoldDB" id="A0A8F5C191"/>
<gene>
    <name evidence="1" type="ORF">J5U22_01687</name>
</gene>